<dbReference type="EMBL" id="AODG01000004">
    <property type="protein sequence ID" value="EUJ30118.1"/>
    <property type="molecule type" value="Genomic_DNA"/>
</dbReference>
<organism evidence="1 2">
    <name type="scientific">Listeria grayi FSL F6-1183</name>
    <dbReference type="NCBI Taxonomy" id="1265827"/>
    <lineage>
        <taxon>Bacteria</taxon>
        <taxon>Bacillati</taxon>
        <taxon>Bacillota</taxon>
        <taxon>Bacilli</taxon>
        <taxon>Bacillales</taxon>
        <taxon>Listeriaceae</taxon>
        <taxon>Listeria</taxon>
    </lineage>
</organism>
<dbReference type="Proteomes" id="UP000019251">
    <property type="component" value="Unassembled WGS sequence"/>
</dbReference>
<accession>A0A829RAG7</accession>
<evidence type="ECO:0000313" key="1">
    <source>
        <dbReference type="EMBL" id="EUJ30118.1"/>
    </source>
</evidence>
<dbReference type="RefSeq" id="WP_036104346.1">
    <property type="nucleotide sequence ID" value="NZ_AODG01000004.1"/>
</dbReference>
<protein>
    <submittedName>
        <fullName evidence="1">Uncharacterized protein</fullName>
    </submittedName>
</protein>
<dbReference type="AlphaFoldDB" id="A0A829RAG7"/>
<sequence length="162" mass="19184">MAKLRGLKNKWKQVKKDIEMQVADSEVDEISVLYDFSYWNRKINRSNKEELLSWLIAASEKKQSFAKSNEKIVGKIDLQNVSNSKIFIFDTNENQDKSYGYAKFFNRNSEVQTWEVIENIPNDLYLNVLETIKNPIYVKETYEEELTFHVFFGDLNKDMFAK</sequence>
<name>A0A829RAG7_LISGR</name>
<comment type="caution">
    <text evidence="1">The sequence shown here is derived from an EMBL/GenBank/DDBJ whole genome shotgun (WGS) entry which is preliminary data.</text>
</comment>
<reference evidence="1 2" key="1">
    <citation type="submission" date="2012-12" db="EMBL/GenBank/DDBJ databases">
        <title>Novel taxa of Listeriaceae from agricultural environments in the United States.</title>
        <authorList>
            <person name="den Bakker H.C."/>
            <person name="Allred A."/>
            <person name="Warchocki S."/>
            <person name="Wright E.M."/>
            <person name="Burrell A."/>
            <person name="Nightingale K.K."/>
            <person name="Kephart D."/>
            <person name="Wiedmann M."/>
        </authorList>
    </citation>
    <scope>NUCLEOTIDE SEQUENCE [LARGE SCALE GENOMIC DNA]</scope>
    <source>
        <strain evidence="1 2">FSL F6-1183</strain>
    </source>
</reference>
<proteinExistence type="predicted"/>
<gene>
    <name evidence="1" type="ORF">LMUR_03557</name>
</gene>
<evidence type="ECO:0000313" key="2">
    <source>
        <dbReference type="Proteomes" id="UP000019251"/>
    </source>
</evidence>